<evidence type="ECO:0000313" key="1">
    <source>
        <dbReference type="EMBL" id="GFH40846.1"/>
    </source>
</evidence>
<evidence type="ECO:0000313" key="2">
    <source>
        <dbReference type="Proteomes" id="UP000475928"/>
    </source>
</evidence>
<organism evidence="1 2">
    <name type="scientific">Pseudolactococcus insecticola</name>
    <dbReference type="NCBI Taxonomy" id="2709158"/>
    <lineage>
        <taxon>Bacteria</taxon>
        <taxon>Bacillati</taxon>
        <taxon>Bacillota</taxon>
        <taxon>Bacilli</taxon>
        <taxon>Lactobacillales</taxon>
        <taxon>Streptococcaceae</taxon>
        <taxon>Pseudolactococcus</taxon>
    </lineage>
</organism>
<gene>
    <name evidence="1" type="ORF">Hs20B_12440</name>
</gene>
<dbReference type="AlphaFoldDB" id="A0A6A0B7C4"/>
<accession>A0A6A0B7C4</accession>
<keyword evidence="2" id="KW-1185">Reference proteome</keyword>
<protein>
    <recommendedName>
        <fullName evidence="3">IrrE N-terminal-like domain-containing protein</fullName>
    </recommendedName>
</protein>
<evidence type="ECO:0008006" key="3">
    <source>
        <dbReference type="Google" id="ProtNLM"/>
    </source>
</evidence>
<dbReference type="Proteomes" id="UP000475928">
    <property type="component" value="Unassembled WGS sequence"/>
</dbReference>
<dbReference type="EMBL" id="BLLH01000006">
    <property type="protein sequence ID" value="GFH40846.1"/>
    <property type="molecule type" value="Genomic_DNA"/>
</dbReference>
<proteinExistence type="predicted"/>
<sequence>MDLSKIIQETEKLGLIILFSIPDSYEEKGRLVPIRNRFIIIVNIELDDDEKIQVILHERAHFKSLDTENILSHVPTYQHRIENEAEKDRIRDFMSLIAHDYPIDDDFNYIKFMEKACIPSRYESFVKETAQDFYLGNEENEK</sequence>
<name>A0A6A0B7C4_9LACT</name>
<reference evidence="1 2" key="1">
    <citation type="submission" date="2020-02" db="EMBL/GenBank/DDBJ databases">
        <title>Draft genome sequence of Lactococcus sp. Hs20B0-1.</title>
        <authorList>
            <person name="Noda S."/>
            <person name="Yuki M."/>
            <person name="Ohkuma M."/>
        </authorList>
    </citation>
    <scope>NUCLEOTIDE SEQUENCE [LARGE SCALE GENOMIC DNA]</scope>
    <source>
        <strain evidence="1 2">Hs20B0-1</strain>
    </source>
</reference>
<comment type="caution">
    <text evidence="1">The sequence shown here is derived from an EMBL/GenBank/DDBJ whole genome shotgun (WGS) entry which is preliminary data.</text>
</comment>
<dbReference type="RefSeq" id="WP_172356751.1">
    <property type="nucleotide sequence ID" value="NZ_BLLH01000006.1"/>
</dbReference>